<reference evidence="4 5" key="1">
    <citation type="submission" date="2017-10" db="EMBL/GenBank/DDBJ databases">
        <title>Sequencing the genomes of 1000 actinobacteria strains.</title>
        <authorList>
            <person name="Klenk H.-P."/>
        </authorList>
    </citation>
    <scope>NUCLEOTIDE SEQUENCE [LARGE SCALE GENOMIC DNA]</scope>
    <source>
        <strain evidence="4 5">DSM 21863</strain>
    </source>
</reference>
<accession>A0A2A9EU68</accession>
<sequence length="318" mass="32800">MTTLATAARRRTRRALVALLAVTGLLLLAGCMKIEMNLTLSEDDTVSGNVVMAVSNEIAESMGMDAGELWDQMGSEMGSELPDGGTQEPYADGEYTGSTFTFTETPLDEFGGTGSEDLSITREGDEFVVDGVMDLSEDTEEMAGAGDMPQEILDTFLVSISVTFPGEVTDTNGAVDGTTVTWNPPFGERTEMTARGSAVGGGAAAEEPGTDASEGASTGGDTDSDAMDLVVAEDGGFPWWIVGLVLGLAVLGLVAALIVRNNRRPQPAAAPQQGDAFGSLPGQQAPGSGPAAPGQSPPGPPSQQPGQPPVDPYDPNRR</sequence>
<comment type="caution">
    <text evidence="4">The sequence shown here is derived from an EMBL/GenBank/DDBJ whole genome shotgun (WGS) entry which is preliminary data.</text>
</comment>
<keyword evidence="2" id="KW-1133">Transmembrane helix</keyword>
<gene>
    <name evidence="4" type="ORF">ATJ88_0418</name>
</gene>
<dbReference type="InterPro" id="IPR053807">
    <property type="entry name" value="LppM"/>
</dbReference>
<evidence type="ECO:0000256" key="2">
    <source>
        <dbReference type="SAM" id="Phobius"/>
    </source>
</evidence>
<evidence type="ECO:0000259" key="3">
    <source>
        <dbReference type="Pfam" id="PF21946"/>
    </source>
</evidence>
<protein>
    <recommendedName>
        <fullName evidence="3">LppM domain-containing protein</fullName>
    </recommendedName>
</protein>
<keyword evidence="2" id="KW-0812">Transmembrane</keyword>
<keyword evidence="5" id="KW-1185">Reference proteome</keyword>
<dbReference type="Proteomes" id="UP000224130">
    <property type="component" value="Unassembled WGS sequence"/>
</dbReference>
<feature type="compositionally biased region" description="Low complexity" evidence="1">
    <location>
        <begin position="281"/>
        <end position="294"/>
    </location>
</feature>
<feature type="transmembrane region" description="Helical" evidence="2">
    <location>
        <begin position="237"/>
        <end position="259"/>
    </location>
</feature>
<dbReference type="AlphaFoldDB" id="A0A2A9EU68"/>
<name>A0A2A9EU68_9MICO</name>
<feature type="region of interest" description="Disordered" evidence="1">
    <location>
        <begin position="266"/>
        <end position="318"/>
    </location>
</feature>
<evidence type="ECO:0000313" key="5">
    <source>
        <dbReference type="Proteomes" id="UP000224130"/>
    </source>
</evidence>
<dbReference type="EMBL" id="PDJJ01000001">
    <property type="protein sequence ID" value="PFG41775.1"/>
    <property type="molecule type" value="Genomic_DNA"/>
</dbReference>
<dbReference type="Pfam" id="PF21946">
    <property type="entry name" value="LppM"/>
    <property type="match status" value="1"/>
</dbReference>
<feature type="domain" description="LppM" evidence="3">
    <location>
        <begin position="33"/>
        <end position="197"/>
    </location>
</feature>
<proteinExistence type="predicted"/>
<dbReference type="OrthoDB" id="3712375at2"/>
<feature type="compositionally biased region" description="Pro residues" evidence="1">
    <location>
        <begin position="295"/>
        <end position="312"/>
    </location>
</feature>
<keyword evidence="2" id="KW-0472">Membrane</keyword>
<feature type="region of interest" description="Disordered" evidence="1">
    <location>
        <begin position="184"/>
        <end position="225"/>
    </location>
</feature>
<dbReference type="RefSeq" id="WP_098462387.1">
    <property type="nucleotide sequence ID" value="NZ_PDJJ01000001.1"/>
</dbReference>
<evidence type="ECO:0000256" key="1">
    <source>
        <dbReference type="SAM" id="MobiDB-lite"/>
    </source>
</evidence>
<evidence type="ECO:0000313" key="4">
    <source>
        <dbReference type="EMBL" id="PFG41775.1"/>
    </source>
</evidence>
<organism evidence="4 5">
    <name type="scientific">Isoptericola jiangsuensis</name>
    <dbReference type="NCBI Taxonomy" id="548579"/>
    <lineage>
        <taxon>Bacteria</taxon>
        <taxon>Bacillati</taxon>
        <taxon>Actinomycetota</taxon>
        <taxon>Actinomycetes</taxon>
        <taxon>Micrococcales</taxon>
        <taxon>Promicromonosporaceae</taxon>
        <taxon>Isoptericola</taxon>
    </lineage>
</organism>